<keyword evidence="3" id="KW-1185">Reference proteome</keyword>
<name>A0ABQ9DCT6_9PASS</name>
<dbReference type="EMBL" id="WHWB01033854">
    <property type="protein sequence ID" value="KAJ7416170.1"/>
    <property type="molecule type" value="Genomic_DNA"/>
</dbReference>
<gene>
    <name evidence="2" type="ORF">WISP_73207</name>
</gene>
<dbReference type="Proteomes" id="UP001145742">
    <property type="component" value="Unassembled WGS sequence"/>
</dbReference>
<sequence>MVTWALPRSRWRGRRSPSSAPRREESALTGRIIPVVPGESLFLRISSTVWIITTQDPHVTTAPMENVHKRFTGRLQGITMAELNILQASDPHGATSSEQCSHLVWEGQNYLLQKMLSALITEQQHQIMECESEATMEWSWVQEEKEEEDELMISSLIAYLEEQVGVFVTEVSKFVWFLD</sequence>
<accession>A0ABQ9DCT6</accession>
<proteinExistence type="predicted"/>
<feature type="region of interest" description="Disordered" evidence="1">
    <location>
        <begin position="1"/>
        <end position="25"/>
    </location>
</feature>
<organism evidence="2 3">
    <name type="scientific">Willisornis vidua</name>
    <name type="common">Xingu scale-backed antbird</name>
    <dbReference type="NCBI Taxonomy" id="1566151"/>
    <lineage>
        <taxon>Eukaryota</taxon>
        <taxon>Metazoa</taxon>
        <taxon>Chordata</taxon>
        <taxon>Craniata</taxon>
        <taxon>Vertebrata</taxon>
        <taxon>Euteleostomi</taxon>
        <taxon>Archelosauria</taxon>
        <taxon>Archosauria</taxon>
        <taxon>Dinosauria</taxon>
        <taxon>Saurischia</taxon>
        <taxon>Theropoda</taxon>
        <taxon>Coelurosauria</taxon>
        <taxon>Aves</taxon>
        <taxon>Neognathae</taxon>
        <taxon>Neoaves</taxon>
        <taxon>Telluraves</taxon>
        <taxon>Australaves</taxon>
        <taxon>Passeriformes</taxon>
        <taxon>Thamnophilidae</taxon>
        <taxon>Willisornis</taxon>
    </lineage>
</organism>
<protein>
    <submittedName>
        <fullName evidence="2">Uncharacterized protein</fullName>
    </submittedName>
</protein>
<comment type="caution">
    <text evidence="2">The sequence shown here is derived from an EMBL/GenBank/DDBJ whole genome shotgun (WGS) entry which is preliminary data.</text>
</comment>
<evidence type="ECO:0000313" key="3">
    <source>
        <dbReference type="Proteomes" id="UP001145742"/>
    </source>
</evidence>
<evidence type="ECO:0000256" key="1">
    <source>
        <dbReference type="SAM" id="MobiDB-lite"/>
    </source>
</evidence>
<reference evidence="2" key="1">
    <citation type="submission" date="2019-10" db="EMBL/GenBank/DDBJ databases">
        <authorList>
            <person name="Soares A.E.R."/>
            <person name="Aleixo A."/>
            <person name="Schneider P."/>
            <person name="Miyaki C.Y."/>
            <person name="Schneider M.P."/>
            <person name="Mello C."/>
            <person name="Vasconcelos A.T.R."/>
        </authorList>
    </citation>
    <scope>NUCLEOTIDE SEQUENCE</scope>
    <source>
        <tissue evidence="2">Muscle</tissue>
    </source>
</reference>
<evidence type="ECO:0000313" key="2">
    <source>
        <dbReference type="EMBL" id="KAJ7416170.1"/>
    </source>
</evidence>